<dbReference type="SUPFAM" id="SSF51726">
    <property type="entry name" value="UROD/MetE-like"/>
    <property type="match status" value="1"/>
</dbReference>
<evidence type="ECO:0000256" key="2">
    <source>
        <dbReference type="ARBA" id="ARBA00022603"/>
    </source>
</evidence>
<name>A0A6N7X0U0_9FIRM</name>
<proteinExistence type="predicted"/>
<keyword evidence="5" id="KW-0862">Zinc</keyword>
<sequence>MTTDKERLLKILNKEKTDRVACICPGGMMNMITTDLMDISGISWPEAHLDPVMMANLALASYENGCFENIGVPFCMTIEAEEMGAEVTMGSKVFEPHVTGYAYDSVSEWRKLKPIDLSNGRARVVLDAIKILKSKNLDAPIVGNITGPISTASSVIEPVSFYKSLRKDNKTVHEYMEFVTDEIIKFANAQIDAGADVIAISDPSGTGEILGPKFFDEFVVRYINRILDGIKDRNVGTIVHICGQMKNVYNEVGKITSDALSFDSIVSIKESRKHLGDRVLMGNVSTYALEFATEEKVQALTRACIRSGSNIISPACGLGTRSPIANIQSLIKAIMQEDYQEES</sequence>
<dbReference type="GO" id="GO:0006779">
    <property type="term" value="P:porphyrin-containing compound biosynthetic process"/>
    <property type="evidence" value="ECO:0007669"/>
    <property type="project" value="InterPro"/>
</dbReference>
<evidence type="ECO:0000256" key="5">
    <source>
        <dbReference type="ARBA" id="ARBA00022833"/>
    </source>
</evidence>
<keyword evidence="4" id="KW-0479">Metal-binding</keyword>
<gene>
    <name evidence="8" type="ORF">FYJ71_06480</name>
</gene>
<dbReference type="Gene3D" id="3.20.20.210">
    <property type="match status" value="1"/>
</dbReference>
<dbReference type="Proteomes" id="UP000440713">
    <property type="component" value="Unassembled WGS sequence"/>
</dbReference>
<evidence type="ECO:0000313" key="9">
    <source>
        <dbReference type="Proteomes" id="UP000440713"/>
    </source>
</evidence>
<dbReference type="GO" id="GO:0032259">
    <property type="term" value="P:methylation"/>
    <property type="evidence" value="ECO:0007669"/>
    <property type="project" value="UniProtKB-KW"/>
</dbReference>
<evidence type="ECO:0000259" key="7">
    <source>
        <dbReference type="Pfam" id="PF01208"/>
    </source>
</evidence>
<evidence type="ECO:0000256" key="3">
    <source>
        <dbReference type="ARBA" id="ARBA00022679"/>
    </source>
</evidence>
<dbReference type="Pfam" id="PF01208">
    <property type="entry name" value="URO-D"/>
    <property type="match status" value="1"/>
</dbReference>
<dbReference type="NCBIfam" id="TIGR01463">
    <property type="entry name" value="mtaA_cmuA"/>
    <property type="match status" value="1"/>
</dbReference>
<keyword evidence="3 8" id="KW-0808">Transferase</keyword>
<keyword evidence="2 8" id="KW-0489">Methyltransferase</keyword>
<dbReference type="InterPro" id="IPR052024">
    <property type="entry name" value="Methanogen_methyltrans"/>
</dbReference>
<dbReference type="AlphaFoldDB" id="A0A6N7X0U0"/>
<dbReference type="GO" id="GO:0015948">
    <property type="term" value="P:methanogenesis"/>
    <property type="evidence" value="ECO:0007669"/>
    <property type="project" value="UniProtKB-KW"/>
</dbReference>
<comment type="cofactor">
    <cofactor evidence="1">
        <name>Zn(2+)</name>
        <dbReference type="ChEBI" id="CHEBI:29105"/>
    </cofactor>
</comment>
<dbReference type="InterPro" id="IPR038071">
    <property type="entry name" value="UROD/MetE-like_sf"/>
</dbReference>
<keyword evidence="6" id="KW-0484">Methanogenesis</keyword>
<dbReference type="NCBIfam" id="NF004889">
    <property type="entry name" value="PRK06252.1"/>
    <property type="match status" value="1"/>
</dbReference>
<evidence type="ECO:0000313" key="8">
    <source>
        <dbReference type="EMBL" id="MST62608.1"/>
    </source>
</evidence>
<keyword evidence="9" id="KW-1185">Reference proteome</keyword>
<evidence type="ECO:0000256" key="4">
    <source>
        <dbReference type="ARBA" id="ARBA00022723"/>
    </source>
</evidence>
<evidence type="ECO:0000256" key="6">
    <source>
        <dbReference type="ARBA" id="ARBA00022994"/>
    </source>
</evidence>
<dbReference type="EC" id="2.1.1.-" evidence="8"/>
<dbReference type="PANTHER" id="PTHR47099:SF1">
    <property type="entry name" value="METHYLCOBAMIDE:COM METHYLTRANSFERASE MTBA"/>
    <property type="match status" value="1"/>
</dbReference>
<dbReference type="GO" id="GO:0004853">
    <property type="term" value="F:uroporphyrinogen decarboxylase activity"/>
    <property type="evidence" value="ECO:0007669"/>
    <property type="project" value="InterPro"/>
</dbReference>
<accession>A0A6N7X0U0</accession>
<dbReference type="RefSeq" id="WP_154537990.1">
    <property type="nucleotide sequence ID" value="NZ_JAXFFP010000009.1"/>
</dbReference>
<dbReference type="GO" id="GO:0008168">
    <property type="term" value="F:methyltransferase activity"/>
    <property type="evidence" value="ECO:0007669"/>
    <property type="project" value="UniProtKB-KW"/>
</dbReference>
<evidence type="ECO:0000256" key="1">
    <source>
        <dbReference type="ARBA" id="ARBA00001947"/>
    </source>
</evidence>
<dbReference type="PANTHER" id="PTHR47099">
    <property type="entry name" value="METHYLCOBAMIDE:COM METHYLTRANSFERASE MTBA"/>
    <property type="match status" value="1"/>
</dbReference>
<dbReference type="EMBL" id="VUNE01000003">
    <property type="protein sequence ID" value="MST62608.1"/>
    <property type="molecule type" value="Genomic_DNA"/>
</dbReference>
<organism evidence="8 9">
    <name type="scientific">Peptostreptococcus porci</name>
    <dbReference type="NCBI Taxonomy" id="2652282"/>
    <lineage>
        <taxon>Bacteria</taxon>
        <taxon>Bacillati</taxon>
        <taxon>Bacillota</taxon>
        <taxon>Clostridia</taxon>
        <taxon>Peptostreptococcales</taxon>
        <taxon>Peptostreptococcaceae</taxon>
        <taxon>Peptostreptococcus</taxon>
    </lineage>
</organism>
<reference evidence="8 9" key="1">
    <citation type="submission" date="2019-08" db="EMBL/GenBank/DDBJ databases">
        <title>In-depth cultivation of the pig gut microbiome towards novel bacterial diversity and tailored functional studies.</title>
        <authorList>
            <person name="Wylensek D."/>
            <person name="Hitch T.C.A."/>
            <person name="Clavel T."/>
        </authorList>
    </citation>
    <scope>NUCLEOTIDE SEQUENCE [LARGE SCALE GENOMIC DNA]</scope>
    <source>
        <strain evidence="8 9">WCA-SAB-591-4A-A</strain>
    </source>
</reference>
<dbReference type="GO" id="GO:0046872">
    <property type="term" value="F:metal ion binding"/>
    <property type="evidence" value="ECO:0007669"/>
    <property type="project" value="UniProtKB-KW"/>
</dbReference>
<comment type="caution">
    <text evidence="8">The sequence shown here is derived from an EMBL/GenBank/DDBJ whole genome shotgun (WGS) entry which is preliminary data.</text>
</comment>
<feature type="domain" description="Uroporphyrinogen decarboxylase (URO-D)" evidence="7">
    <location>
        <begin position="3"/>
        <end position="334"/>
    </location>
</feature>
<dbReference type="InterPro" id="IPR000257">
    <property type="entry name" value="Uroporphyrinogen_deCOase"/>
</dbReference>
<dbReference type="GO" id="GO:0006730">
    <property type="term" value="P:one-carbon metabolic process"/>
    <property type="evidence" value="ECO:0007669"/>
    <property type="project" value="InterPro"/>
</dbReference>
<protein>
    <submittedName>
        <fullName evidence="8">MtaA/CmuA family methyltransferase</fullName>
        <ecNumber evidence="8">2.1.1.-</ecNumber>
    </submittedName>
</protein>
<dbReference type="InterPro" id="IPR006360">
    <property type="entry name" value="Mtase_MtaA_CmuA"/>
</dbReference>